<reference evidence="1 2" key="1">
    <citation type="submission" date="2018-05" db="EMBL/GenBank/DDBJ databases">
        <title>Genomic Encyclopedia of Type Strains, Phase IV (KMG-V): Genome sequencing to study the core and pangenomes of soil and plant-associated prokaryotes.</title>
        <authorList>
            <person name="Whitman W."/>
        </authorList>
    </citation>
    <scope>NUCLEOTIDE SEQUENCE [LARGE SCALE GENOMIC DNA]</scope>
    <source>
        <strain evidence="1 2">SIr-6563</strain>
    </source>
</reference>
<protein>
    <recommendedName>
        <fullName evidence="3">HNH endonuclease</fullName>
    </recommendedName>
</protein>
<dbReference type="Proteomes" id="UP000247515">
    <property type="component" value="Unassembled WGS sequence"/>
</dbReference>
<name>A0ABX5MC85_9BURK</name>
<keyword evidence="2" id="KW-1185">Reference proteome</keyword>
<sequence length="71" mass="8082">MSAIDDREPMLERLKHRAEAFGCYRGHVWQAPAASIKHGGHWCGACAILDRIHAKNGWKRRRYEATGKLPV</sequence>
<evidence type="ECO:0000313" key="1">
    <source>
        <dbReference type="EMBL" id="PXX04216.1"/>
    </source>
</evidence>
<dbReference type="RefSeq" id="WP_110329985.1">
    <property type="nucleotide sequence ID" value="NZ_JBBBEG010000047.1"/>
</dbReference>
<proteinExistence type="predicted"/>
<organism evidence="1 2">
    <name type="scientific">Paraburkholderia tropica</name>
    <dbReference type="NCBI Taxonomy" id="92647"/>
    <lineage>
        <taxon>Bacteria</taxon>
        <taxon>Pseudomonadati</taxon>
        <taxon>Pseudomonadota</taxon>
        <taxon>Betaproteobacteria</taxon>
        <taxon>Burkholderiales</taxon>
        <taxon>Burkholderiaceae</taxon>
        <taxon>Paraburkholderia</taxon>
    </lineage>
</organism>
<accession>A0ABX5MC85</accession>
<evidence type="ECO:0008006" key="3">
    <source>
        <dbReference type="Google" id="ProtNLM"/>
    </source>
</evidence>
<comment type="caution">
    <text evidence="1">The sequence shown here is derived from an EMBL/GenBank/DDBJ whole genome shotgun (WGS) entry which is preliminary data.</text>
</comment>
<dbReference type="EMBL" id="QJJV01000047">
    <property type="protein sequence ID" value="PXX04216.1"/>
    <property type="molecule type" value="Genomic_DNA"/>
</dbReference>
<evidence type="ECO:0000313" key="2">
    <source>
        <dbReference type="Proteomes" id="UP000247515"/>
    </source>
</evidence>
<gene>
    <name evidence="1" type="ORF">C7400_14710</name>
</gene>